<proteinExistence type="inferred from homology"/>
<feature type="transmembrane region" description="Helical" evidence="6">
    <location>
        <begin position="119"/>
        <end position="137"/>
    </location>
</feature>
<comment type="subcellular location">
    <subcellularLocation>
        <location evidence="1">Membrane</location>
        <topology evidence="1">Multi-pass membrane protein</topology>
    </subcellularLocation>
</comment>
<gene>
    <name evidence="7" type="ORF">GALMADRAFT_236004</name>
</gene>
<dbReference type="InterPro" id="IPR038330">
    <property type="entry name" value="TspO/MBR-related_sf"/>
</dbReference>
<dbReference type="Pfam" id="PF03073">
    <property type="entry name" value="TspO_MBR"/>
    <property type="match status" value="1"/>
</dbReference>
<keyword evidence="8" id="KW-1185">Reference proteome</keyword>
<evidence type="ECO:0000313" key="7">
    <source>
        <dbReference type="EMBL" id="KDR83673.1"/>
    </source>
</evidence>
<evidence type="ECO:0000256" key="1">
    <source>
        <dbReference type="ARBA" id="ARBA00004141"/>
    </source>
</evidence>
<dbReference type="FunFam" id="1.20.1260.100:FF:000001">
    <property type="entry name" value="translocator protein 2"/>
    <property type="match status" value="1"/>
</dbReference>
<feature type="transmembrane region" description="Helical" evidence="6">
    <location>
        <begin position="149"/>
        <end position="172"/>
    </location>
</feature>
<feature type="transmembrane region" description="Helical" evidence="6">
    <location>
        <begin position="92"/>
        <end position="113"/>
    </location>
</feature>
<name>A0A067TXB7_GALM3</name>
<comment type="similarity">
    <text evidence="2">Belongs to the TspO/BZRP family.</text>
</comment>
<keyword evidence="3 6" id="KW-0812">Transmembrane</keyword>
<reference evidence="8" key="1">
    <citation type="journal article" date="2014" name="Proc. Natl. Acad. Sci. U.S.A.">
        <title>Extensive sampling of basidiomycete genomes demonstrates inadequacy of the white-rot/brown-rot paradigm for wood decay fungi.</title>
        <authorList>
            <person name="Riley R."/>
            <person name="Salamov A.A."/>
            <person name="Brown D.W."/>
            <person name="Nagy L.G."/>
            <person name="Floudas D."/>
            <person name="Held B.W."/>
            <person name="Levasseur A."/>
            <person name="Lombard V."/>
            <person name="Morin E."/>
            <person name="Otillar R."/>
            <person name="Lindquist E.A."/>
            <person name="Sun H."/>
            <person name="LaButti K.M."/>
            <person name="Schmutz J."/>
            <person name="Jabbour D."/>
            <person name="Luo H."/>
            <person name="Baker S.E."/>
            <person name="Pisabarro A.G."/>
            <person name="Walton J.D."/>
            <person name="Blanchette R.A."/>
            <person name="Henrissat B."/>
            <person name="Martin F."/>
            <person name="Cullen D."/>
            <person name="Hibbett D.S."/>
            <person name="Grigoriev I.V."/>
        </authorList>
    </citation>
    <scope>NUCLEOTIDE SEQUENCE [LARGE SCALE GENOMIC DNA]</scope>
    <source>
        <strain evidence="8">CBS 339.88</strain>
    </source>
</reference>
<dbReference type="HOGENOM" id="CLU_091805_0_1_1"/>
<dbReference type="STRING" id="685588.A0A067TXB7"/>
<evidence type="ECO:0008006" key="9">
    <source>
        <dbReference type="Google" id="ProtNLM"/>
    </source>
</evidence>
<keyword evidence="4 6" id="KW-1133">Transmembrane helix</keyword>
<protein>
    <recommendedName>
        <fullName evidence="9">TspO/MBR-related protein</fullName>
    </recommendedName>
</protein>
<dbReference type="PANTHER" id="PTHR10057">
    <property type="entry name" value="PERIPHERAL-TYPE BENZODIAZEPINE RECEPTOR"/>
    <property type="match status" value="1"/>
</dbReference>
<organism evidence="7 8">
    <name type="scientific">Galerina marginata (strain CBS 339.88)</name>
    <dbReference type="NCBI Taxonomy" id="685588"/>
    <lineage>
        <taxon>Eukaryota</taxon>
        <taxon>Fungi</taxon>
        <taxon>Dikarya</taxon>
        <taxon>Basidiomycota</taxon>
        <taxon>Agaricomycotina</taxon>
        <taxon>Agaricomycetes</taxon>
        <taxon>Agaricomycetidae</taxon>
        <taxon>Agaricales</taxon>
        <taxon>Agaricineae</taxon>
        <taxon>Strophariaceae</taxon>
        <taxon>Galerina</taxon>
    </lineage>
</organism>
<evidence type="ECO:0000256" key="5">
    <source>
        <dbReference type="ARBA" id="ARBA00023136"/>
    </source>
</evidence>
<feature type="transmembrane region" description="Helical" evidence="6">
    <location>
        <begin position="58"/>
        <end position="80"/>
    </location>
</feature>
<dbReference type="PIRSF" id="PIRSF005859">
    <property type="entry name" value="PBR"/>
    <property type="match status" value="1"/>
</dbReference>
<evidence type="ECO:0000256" key="3">
    <source>
        <dbReference type="ARBA" id="ARBA00022692"/>
    </source>
</evidence>
<dbReference type="OrthoDB" id="8841220at2759"/>
<keyword evidence="5 6" id="KW-0472">Membrane</keyword>
<dbReference type="PANTHER" id="PTHR10057:SF0">
    <property type="entry name" value="TRANSLOCATOR PROTEIN"/>
    <property type="match status" value="1"/>
</dbReference>
<evidence type="ECO:0000256" key="6">
    <source>
        <dbReference type="SAM" id="Phobius"/>
    </source>
</evidence>
<dbReference type="InterPro" id="IPR004307">
    <property type="entry name" value="TspO_MBR"/>
</dbReference>
<accession>A0A067TXB7</accession>
<dbReference type="GO" id="GO:0005741">
    <property type="term" value="C:mitochondrial outer membrane"/>
    <property type="evidence" value="ECO:0007669"/>
    <property type="project" value="TreeGrafter"/>
</dbReference>
<dbReference type="Gene3D" id="1.20.1260.100">
    <property type="entry name" value="TspO/MBR protein"/>
    <property type="match status" value="1"/>
</dbReference>
<dbReference type="EMBL" id="KL142368">
    <property type="protein sequence ID" value="KDR83673.1"/>
    <property type="molecule type" value="Genomic_DNA"/>
</dbReference>
<sequence>MSIHIPNILLAIPRNSVVAVGLPLALGFLSGSQTSQVAVSNWYAQLRTPPGRPPREVFPFVWTLLYLSMGYASHVAVKALDATLLDANRNDLSLGIALYYAQLGLNCLWSPIFFGKRQIGLALVDSVLMTGTTWYMTKLLDRPTNAKATYFLLPYCGWLAYATYLNAGIWWLNDGSKPRESHK</sequence>
<dbReference type="GO" id="GO:0033013">
    <property type="term" value="P:tetrapyrrole metabolic process"/>
    <property type="evidence" value="ECO:0007669"/>
    <property type="project" value="UniProtKB-ARBA"/>
</dbReference>
<dbReference type="CDD" id="cd15904">
    <property type="entry name" value="TSPO_MBR"/>
    <property type="match status" value="1"/>
</dbReference>
<evidence type="ECO:0000256" key="2">
    <source>
        <dbReference type="ARBA" id="ARBA00007524"/>
    </source>
</evidence>
<evidence type="ECO:0000256" key="4">
    <source>
        <dbReference type="ARBA" id="ARBA00022989"/>
    </source>
</evidence>
<dbReference type="AlphaFoldDB" id="A0A067TXB7"/>
<dbReference type="Proteomes" id="UP000027222">
    <property type="component" value="Unassembled WGS sequence"/>
</dbReference>
<evidence type="ECO:0000313" key="8">
    <source>
        <dbReference type="Proteomes" id="UP000027222"/>
    </source>
</evidence>